<sequence>MRLLVTGKETANAFAVVSTGGTYDKPIGFHFHREAHDVFLCLRGSINVWADDKARTLGEGDFASVPPNTIHQYQIASSHTEFLGLIIPGGWEEFFRFIGEPYSGPLFPTTDKRNPFEVLIPKLIAATEKFDMVPVREKAHFDPQPWDPATDEKLPGVCELGGYFLKGGKGERWLAGGSVIRPLATRRETEGKFSIYEMLGSALHSETSGVPTLRFESTHHALFVVDGSLTLEVDGKKSVATANETVFVPAGSSWKVQAESRYARWYVFANGGGLGEVLTGVGEKYEQPGVPDEAGAAVDAAKVKGLESELGFVVV</sequence>
<dbReference type="CDD" id="cd02215">
    <property type="entry name" value="cupin_QDO_N_C"/>
    <property type="match status" value="1"/>
</dbReference>
<keyword evidence="3" id="KW-1185">Reference proteome</keyword>
<evidence type="ECO:0000313" key="2">
    <source>
        <dbReference type="EMBL" id="KAG4424050.1"/>
    </source>
</evidence>
<dbReference type="Proteomes" id="UP000664132">
    <property type="component" value="Unassembled WGS sequence"/>
</dbReference>
<gene>
    <name evidence="2" type="ORF">IFR04_002892</name>
</gene>
<proteinExistence type="predicted"/>
<organism evidence="2 3">
    <name type="scientific">Cadophora malorum</name>
    <dbReference type="NCBI Taxonomy" id="108018"/>
    <lineage>
        <taxon>Eukaryota</taxon>
        <taxon>Fungi</taxon>
        <taxon>Dikarya</taxon>
        <taxon>Ascomycota</taxon>
        <taxon>Pezizomycotina</taxon>
        <taxon>Leotiomycetes</taxon>
        <taxon>Helotiales</taxon>
        <taxon>Ploettnerulaceae</taxon>
        <taxon>Cadophora</taxon>
    </lineage>
</organism>
<reference evidence="2" key="1">
    <citation type="submission" date="2021-02" db="EMBL/GenBank/DDBJ databases">
        <title>Genome sequence Cadophora malorum strain M34.</title>
        <authorList>
            <person name="Stefanovic E."/>
            <person name="Vu D."/>
            <person name="Scully C."/>
            <person name="Dijksterhuis J."/>
            <person name="Roader J."/>
            <person name="Houbraken J."/>
        </authorList>
    </citation>
    <scope>NUCLEOTIDE SEQUENCE</scope>
    <source>
        <strain evidence="2">M34</strain>
    </source>
</reference>
<evidence type="ECO:0000313" key="3">
    <source>
        <dbReference type="Proteomes" id="UP000664132"/>
    </source>
</evidence>
<dbReference type="PANTHER" id="PTHR36440">
    <property type="entry name" value="PUTATIVE (AFU_ORTHOLOGUE AFUA_8G07350)-RELATED"/>
    <property type="match status" value="1"/>
</dbReference>
<dbReference type="PANTHER" id="PTHR36440:SF1">
    <property type="entry name" value="PUTATIVE (AFU_ORTHOLOGUE AFUA_8G07350)-RELATED"/>
    <property type="match status" value="1"/>
</dbReference>
<feature type="domain" description="Cupin type-2" evidence="1">
    <location>
        <begin position="28"/>
        <end position="77"/>
    </location>
</feature>
<dbReference type="InterPro" id="IPR014710">
    <property type="entry name" value="RmlC-like_jellyroll"/>
</dbReference>
<dbReference type="SUPFAM" id="SSF51182">
    <property type="entry name" value="RmlC-like cupins"/>
    <property type="match status" value="1"/>
</dbReference>
<protein>
    <recommendedName>
        <fullName evidence="1">Cupin type-2 domain-containing protein</fullName>
    </recommendedName>
</protein>
<dbReference type="InterPro" id="IPR013096">
    <property type="entry name" value="Cupin_2"/>
</dbReference>
<dbReference type="InterPro" id="IPR053146">
    <property type="entry name" value="QDO-like"/>
</dbReference>
<dbReference type="Pfam" id="PF07883">
    <property type="entry name" value="Cupin_2"/>
    <property type="match status" value="1"/>
</dbReference>
<comment type="caution">
    <text evidence="2">The sequence shown here is derived from an EMBL/GenBank/DDBJ whole genome shotgun (WGS) entry which is preliminary data.</text>
</comment>
<dbReference type="OrthoDB" id="2588190at2759"/>
<dbReference type="Gene3D" id="2.60.120.10">
    <property type="entry name" value="Jelly Rolls"/>
    <property type="match status" value="2"/>
</dbReference>
<evidence type="ECO:0000259" key="1">
    <source>
        <dbReference type="Pfam" id="PF07883"/>
    </source>
</evidence>
<accession>A0A8H7WFT6</accession>
<dbReference type="InterPro" id="IPR011051">
    <property type="entry name" value="RmlC_Cupin_sf"/>
</dbReference>
<name>A0A8H7WFT6_9HELO</name>
<dbReference type="EMBL" id="JAFJYH010000026">
    <property type="protein sequence ID" value="KAG4424050.1"/>
    <property type="molecule type" value="Genomic_DNA"/>
</dbReference>
<dbReference type="AlphaFoldDB" id="A0A8H7WFT6"/>